<keyword evidence="9" id="KW-1133">Transmembrane helix</keyword>
<reference evidence="11" key="1">
    <citation type="submission" date="2021-05" db="EMBL/GenBank/DDBJ databases">
        <title>Complete genome sequence of the cellulolytic planctomycete Telmatocola sphagniphila SP2T and characterization of the first cellulase from planctomycetes.</title>
        <authorList>
            <person name="Rakitin A.L."/>
            <person name="Beletsky A.V."/>
            <person name="Naumoff D.G."/>
            <person name="Kulichevskaya I.S."/>
            <person name="Mardanov A.V."/>
            <person name="Ravin N.V."/>
            <person name="Dedysh S.N."/>
        </authorList>
    </citation>
    <scope>NUCLEOTIDE SEQUENCE</scope>
    <source>
        <strain evidence="11">SP2T</strain>
    </source>
</reference>
<evidence type="ECO:0000256" key="9">
    <source>
        <dbReference type="SAM" id="Phobius"/>
    </source>
</evidence>
<dbReference type="PANTHER" id="PTHR43065:SF10">
    <property type="entry name" value="PEROXIDE STRESS-ACTIVATED HISTIDINE KINASE MAK3"/>
    <property type="match status" value="1"/>
</dbReference>
<dbReference type="GO" id="GO:0005524">
    <property type="term" value="F:ATP binding"/>
    <property type="evidence" value="ECO:0007669"/>
    <property type="project" value="UniProtKB-KW"/>
</dbReference>
<dbReference type="CDD" id="cd00082">
    <property type="entry name" value="HisKA"/>
    <property type="match status" value="1"/>
</dbReference>
<evidence type="ECO:0000256" key="8">
    <source>
        <dbReference type="ARBA" id="ARBA00023012"/>
    </source>
</evidence>
<dbReference type="InterPro" id="IPR036097">
    <property type="entry name" value="HisK_dim/P_sf"/>
</dbReference>
<dbReference type="Pfam" id="PF02518">
    <property type="entry name" value="HATPase_c"/>
    <property type="match status" value="1"/>
</dbReference>
<sequence>MSLHSYPNRLLWSAALASGIVFAFCGGLAIYLDTQQAKTAAFLSENIGSRKAADNLEEALAGLILYHERQSGEVGPLQERVKIHLQDIINLSDKKREQELSGKLKNRIDRYLDAYREERLRGDSTNRAYLILKEDSIKLCQDLQTFNEDQIEKSEQEHRKSVRWMSWGLLIVGSLGSLAGMLLGYGLARSLRRTLHQFLVRVQGASERLGQETSTVEWQGDDAALREGTDDLVHQVEKVVEKLQQNDREIRRSERLAAVGQLAAGVAHEIRNPLTSAILLIETGRKDPQSGGVTDEDLTLIEQELQRIESTLKIFLDFARPPKLERLPCELISIIKESLQLHRRRLEQQGTTVNFHPAQSKLMLDGDPQQLRQVFDNLILNALDMMPFGGRLEITTRPQLINGLATLYFCDTGPGIREDILPRLFEPFATGKETGIGLGLVISKRIVEEHGGSIIGYNRPSGGACFELRLLVAEDTE</sequence>
<evidence type="ECO:0000256" key="7">
    <source>
        <dbReference type="ARBA" id="ARBA00022840"/>
    </source>
</evidence>
<gene>
    <name evidence="11" type="ORF">KIH39_01410</name>
</gene>
<dbReference type="SUPFAM" id="SSF47384">
    <property type="entry name" value="Homodimeric domain of signal transducing histidine kinase"/>
    <property type="match status" value="1"/>
</dbReference>
<dbReference type="SUPFAM" id="SSF55874">
    <property type="entry name" value="ATPase domain of HSP90 chaperone/DNA topoisomerase II/histidine kinase"/>
    <property type="match status" value="1"/>
</dbReference>
<evidence type="ECO:0000256" key="5">
    <source>
        <dbReference type="ARBA" id="ARBA00022741"/>
    </source>
</evidence>
<keyword evidence="3" id="KW-0597">Phosphoprotein</keyword>
<evidence type="ECO:0000259" key="10">
    <source>
        <dbReference type="PROSITE" id="PS50109"/>
    </source>
</evidence>
<evidence type="ECO:0000313" key="11">
    <source>
        <dbReference type="EMBL" id="QVL32602.1"/>
    </source>
</evidence>
<evidence type="ECO:0000256" key="3">
    <source>
        <dbReference type="ARBA" id="ARBA00022553"/>
    </source>
</evidence>
<keyword evidence="8" id="KW-0902">Two-component regulatory system</keyword>
<dbReference type="InterPro" id="IPR003661">
    <property type="entry name" value="HisK_dim/P_dom"/>
</dbReference>
<dbReference type="EMBL" id="CP074694">
    <property type="protein sequence ID" value="QVL32602.1"/>
    <property type="molecule type" value="Genomic_DNA"/>
</dbReference>
<feature type="transmembrane region" description="Helical" evidence="9">
    <location>
        <begin position="12"/>
        <end position="32"/>
    </location>
</feature>
<feature type="transmembrane region" description="Helical" evidence="9">
    <location>
        <begin position="167"/>
        <end position="188"/>
    </location>
</feature>
<dbReference type="KEGG" id="tsph:KIH39_01410"/>
<keyword evidence="7" id="KW-0067">ATP-binding</keyword>
<evidence type="ECO:0000256" key="2">
    <source>
        <dbReference type="ARBA" id="ARBA00012438"/>
    </source>
</evidence>
<name>A0A8E6EVH1_9BACT</name>
<dbReference type="PROSITE" id="PS50109">
    <property type="entry name" value="HIS_KIN"/>
    <property type="match status" value="1"/>
</dbReference>
<dbReference type="Pfam" id="PF00512">
    <property type="entry name" value="HisKA"/>
    <property type="match status" value="1"/>
</dbReference>
<dbReference type="InterPro" id="IPR003594">
    <property type="entry name" value="HATPase_dom"/>
</dbReference>
<keyword evidence="9" id="KW-0472">Membrane</keyword>
<keyword evidence="9" id="KW-0812">Transmembrane</keyword>
<dbReference type="Proteomes" id="UP000676194">
    <property type="component" value="Chromosome"/>
</dbReference>
<keyword evidence="5" id="KW-0547">Nucleotide-binding</keyword>
<evidence type="ECO:0000256" key="6">
    <source>
        <dbReference type="ARBA" id="ARBA00022777"/>
    </source>
</evidence>
<keyword evidence="6" id="KW-0418">Kinase</keyword>
<proteinExistence type="predicted"/>
<dbReference type="PANTHER" id="PTHR43065">
    <property type="entry name" value="SENSOR HISTIDINE KINASE"/>
    <property type="match status" value="1"/>
</dbReference>
<dbReference type="SMART" id="SM00388">
    <property type="entry name" value="HisKA"/>
    <property type="match status" value="1"/>
</dbReference>
<dbReference type="SMART" id="SM00387">
    <property type="entry name" value="HATPase_c"/>
    <property type="match status" value="1"/>
</dbReference>
<dbReference type="PRINTS" id="PR00344">
    <property type="entry name" value="BCTRLSENSOR"/>
</dbReference>
<dbReference type="AlphaFoldDB" id="A0A8E6EVH1"/>
<evidence type="ECO:0000256" key="4">
    <source>
        <dbReference type="ARBA" id="ARBA00022679"/>
    </source>
</evidence>
<dbReference type="InterPro" id="IPR036890">
    <property type="entry name" value="HATPase_C_sf"/>
</dbReference>
<keyword evidence="4" id="KW-0808">Transferase</keyword>
<evidence type="ECO:0000313" key="12">
    <source>
        <dbReference type="Proteomes" id="UP000676194"/>
    </source>
</evidence>
<dbReference type="RefSeq" id="WP_213497494.1">
    <property type="nucleotide sequence ID" value="NZ_CP074694.1"/>
</dbReference>
<dbReference type="Gene3D" id="3.30.565.10">
    <property type="entry name" value="Histidine kinase-like ATPase, C-terminal domain"/>
    <property type="match status" value="1"/>
</dbReference>
<accession>A0A8E6EVH1</accession>
<dbReference type="InterPro" id="IPR004358">
    <property type="entry name" value="Sig_transdc_His_kin-like_C"/>
</dbReference>
<feature type="domain" description="Histidine kinase" evidence="10">
    <location>
        <begin position="265"/>
        <end position="474"/>
    </location>
</feature>
<organism evidence="11 12">
    <name type="scientific">Telmatocola sphagniphila</name>
    <dbReference type="NCBI Taxonomy" id="1123043"/>
    <lineage>
        <taxon>Bacteria</taxon>
        <taxon>Pseudomonadati</taxon>
        <taxon>Planctomycetota</taxon>
        <taxon>Planctomycetia</taxon>
        <taxon>Gemmatales</taxon>
        <taxon>Gemmataceae</taxon>
    </lineage>
</organism>
<dbReference type="Gene3D" id="1.10.287.130">
    <property type="match status" value="1"/>
</dbReference>
<dbReference type="CDD" id="cd00075">
    <property type="entry name" value="HATPase"/>
    <property type="match status" value="1"/>
</dbReference>
<dbReference type="GO" id="GO:0000155">
    <property type="term" value="F:phosphorelay sensor kinase activity"/>
    <property type="evidence" value="ECO:0007669"/>
    <property type="project" value="InterPro"/>
</dbReference>
<protein>
    <recommendedName>
        <fullName evidence="2">histidine kinase</fullName>
        <ecNumber evidence="2">2.7.13.3</ecNumber>
    </recommendedName>
</protein>
<evidence type="ECO:0000256" key="1">
    <source>
        <dbReference type="ARBA" id="ARBA00000085"/>
    </source>
</evidence>
<dbReference type="InterPro" id="IPR005467">
    <property type="entry name" value="His_kinase_dom"/>
</dbReference>
<keyword evidence="12" id="KW-1185">Reference proteome</keyword>
<dbReference type="EC" id="2.7.13.3" evidence="2"/>
<comment type="catalytic activity">
    <reaction evidence="1">
        <text>ATP + protein L-histidine = ADP + protein N-phospho-L-histidine.</text>
        <dbReference type="EC" id="2.7.13.3"/>
    </reaction>
</comment>